<protein>
    <recommendedName>
        <fullName evidence="3">Cortex morphogenetic protein CmpA</fullName>
    </recommendedName>
</protein>
<organism evidence="1 2">
    <name type="scientific">Tepidibacillus fermentans</name>
    <dbReference type="NCBI Taxonomy" id="1281767"/>
    <lineage>
        <taxon>Bacteria</taxon>
        <taxon>Bacillati</taxon>
        <taxon>Bacillota</taxon>
        <taxon>Bacilli</taxon>
        <taxon>Bacillales</taxon>
        <taxon>Bacillaceae</taxon>
        <taxon>Tepidibacillus</taxon>
    </lineage>
</organism>
<dbReference type="NCBIfam" id="NF033225">
    <property type="entry name" value="spore_CmpA"/>
    <property type="match status" value="1"/>
</dbReference>
<accession>A0A4R3K9J7</accession>
<dbReference type="RefSeq" id="WP_132770123.1">
    <property type="nucleotide sequence ID" value="NZ_SMAB01000020.1"/>
</dbReference>
<sequence>MPDWLRRQFSQAFYFKDKYRIKLLNDFWFTFLEKEKNKEKNLG</sequence>
<evidence type="ECO:0000313" key="2">
    <source>
        <dbReference type="Proteomes" id="UP000295788"/>
    </source>
</evidence>
<gene>
    <name evidence="1" type="ORF">EDD72_12051</name>
</gene>
<evidence type="ECO:0000313" key="1">
    <source>
        <dbReference type="EMBL" id="TCS79579.1"/>
    </source>
</evidence>
<reference evidence="1 2" key="1">
    <citation type="submission" date="2019-03" db="EMBL/GenBank/DDBJ databases">
        <title>Genomic Encyclopedia of Type Strains, Phase IV (KMG-IV): sequencing the most valuable type-strain genomes for metagenomic binning, comparative biology and taxonomic classification.</title>
        <authorList>
            <person name="Goeker M."/>
        </authorList>
    </citation>
    <scope>NUCLEOTIDE SEQUENCE [LARGE SCALE GENOMIC DNA]</scope>
    <source>
        <strain evidence="1 2">DSM 23802</strain>
    </source>
</reference>
<dbReference type="Pfam" id="PF26301">
    <property type="entry name" value="spore_CmpA"/>
    <property type="match status" value="1"/>
</dbReference>
<dbReference type="InterPro" id="IPR047764">
    <property type="entry name" value="CmpA"/>
</dbReference>
<dbReference type="EMBL" id="SMAB01000020">
    <property type="protein sequence ID" value="TCS79579.1"/>
    <property type="molecule type" value="Genomic_DNA"/>
</dbReference>
<dbReference type="OrthoDB" id="2691694at2"/>
<evidence type="ECO:0008006" key="3">
    <source>
        <dbReference type="Google" id="ProtNLM"/>
    </source>
</evidence>
<comment type="caution">
    <text evidence="1">The sequence shown here is derived from an EMBL/GenBank/DDBJ whole genome shotgun (WGS) entry which is preliminary data.</text>
</comment>
<name>A0A4R3K9J7_9BACI</name>
<dbReference type="AlphaFoldDB" id="A0A4R3K9J7"/>
<keyword evidence="2" id="KW-1185">Reference proteome</keyword>
<proteinExistence type="predicted"/>
<dbReference type="Proteomes" id="UP000295788">
    <property type="component" value="Unassembled WGS sequence"/>
</dbReference>